<accession>A0A2W5KRW3</accession>
<evidence type="ECO:0000256" key="1">
    <source>
        <dbReference type="ARBA" id="ARBA00007227"/>
    </source>
</evidence>
<sequence>MKINGAMVVLAREIRGLSQEDLARLVSTSQATIARIEGSEWGEVEDVRAGMLAKALDFPPEFLSQKEELIGFGSSAYFYRKKASLQAQDRKRIHGVVNGIRINLKRLLDSLEIVPKRPLPELEVEQYGTASRAAQALRAYWNVPDGPLTNLTSLIESAGVIVVPTDFGTSAMDATSLRLAEMPPLIFINKDIPGDRWRFTLAHELAHLVLHQVPHESMEDEADEFAAELLLPDLELKAAFARLPKIRLVDLINMKPYWKVSVAALIERAYGLRFIDSNARRYLWVSLKRVGYPVEPVSIAREDAKNHRGMLEHFTRTLQYSNEELAELFKINQRDLATWHGPSMPSLQPKQNHLRAVPKTSKSFS</sequence>
<dbReference type="Gene3D" id="1.10.260.40">
    <property type="entry name" value="lambda repressor-like DNA-binding domains"/>
    <property type="match status" value="1"/>
</dbReference>
<evidence type="ECO:0000313" key="5">
    <source>
        <dbReference type="Proteomes" id="UP000249046"/>
    </source>
</evidence>
<evidence type="ECO:0000313" key="4">
    <source>
        <dbReference type="EMBL" id="PZQ19801.1"/>
    </source>
</evidence>
<comment type="similarity">
    <text evidence="1">Belongs to the short-chain fatty acyl-CoA assimilation regulator (ScfR) family.</text>
</comment>
<dbReference type="Gene3D" id="1.10.10.2910">
    <property type="match status" value="1"/>
</dbReference>
<evidence type="ECO:0000256" key="2">
    <source>
        <dbReference type="SAM" id="MobiDB-lite"/>
    </source>
</evidence>
<dbReference type="InterPro" id="IPR001387">
    <property type="entry name" value="Cro/C1-type_HTH"/>
</dbReference>
<proteinExistence type="inferred from homology"/>
<dbReference type="InterPro" id="IPR052345">
    <property type="entry name" value="Rad_response_metalloprotease"/>
</dbReference>
<dbReference type="EMBL" id="QFPO01000001">
    <property type="protein sequence ID" value="PZQ19801.1"/>
    <property type="molecule type" value="Genomic_DNA"/>
</dbReference>
<comment type="caution">
    <text evidence="4">The sequence shown here is derived from an EMBL/GenBank/DDBJ whole genome shotgun (WGS) entry which is preliminary data.</text>
</comment>
<dbReference type="GO" id="GO:0003677">
    <property type="term" value="F:DNA binding"/>
    <property type="evidence" value="ECO:0007669"/>
    <property type="project" value="InterPro"/>
</dbReference>
<dbReference type="SUPFAM" id="SSF47413">
    <property type="entry name" value="lambda repressor-like DNA-binding domains"/>
    <property type="match status" value="1"/>
</dbReference>
<evidence type="ECO:0000259" key="3">
    <source>
        <dbReference type="PROSITE" id="PS50943"/>
    </source>
</evidence>
<protein>
    <recommendedName>
        <fullName evidence="3">HTH cro/C1-type domain-containing protein</fullName>
    </recommendedName>
</protein>
<organism evidence="4 5">
    <name type="scientific">Rhodanobacter denitrificans</name>
    <dbReference type="NCBI Taxonomy" id="666685"/>
    <lineage>
        <taxon>Bacteria</taxon>
        <taxon>Pseudomonadati</taxon>
        <taxon>Pseudomonadota</taxon>
        <taxon>Gammaproteobacteria</taxon>
        <taxon>Lysobacterales</taxon>
        <taxon>Rhodanobacteraceae</taxon>
        <taxon>Rhodanobacter</taxon>
    </lineage>
</organism>
<dbReference type="AlphaFoldDB" id="A0A2W5KRW3"/>
<dbReference type="SMART" id="SM00530">
    <property type="entry name" value="HTH_XRE"/>
    <property type="match status" value="1"/>
</dbReference>
<dbReference type="InterPro" id="IPR010359">
    <property type="entry name" value="IrrE_HExxH"/>
</dbReference>
<feature type="region of interest" description="Disordered" evidence="2">
    <location>
        <begin position="341"/>
        <end position="365"/>
    </location>
</feature>
<dbReference type="Pfam" id="PF06114">
    <property type="entry name" value="Peptidase_M78"/>
    <property type="match status" value="1"/>
</dbReference>
<dbReference type="CDD" id="cd00093">
    <property type="entry name" value="HTH_XRE"/>
    <property type="match status" value="1"/>
</dbReference>
<dbReference type="Proteomes" id="UP000249046">
    <property type="component" value="Unassembled WGS sequence"/>
</dbReference>
<dbReference type="PANTHER" id="PTHR43236">
    <property type="entry name" value="ANTITOXIN HIGA1"/>
    <property type="match status" value="1"/>
</dbReference>
<name>A0A2W5KRW3_9GAMM</name>
<dbReference type="InterPro" id="IPR010982">
    <property type="entry name" value="Lambda_DNA-bd_dom_sf"/>
</dbReference>
<dbReference type="PANTHER" id="PTHR43236:SF1">
    <property type="entry name" value="BLL7220 PROTEIN"/>
    <property type="match status" value="1"/>
</dbReference>
<feature type="domain" description="HTH cro/C1-type" evidence="3">
    <location>
        <begin position="8"/>
        <end position="63"/>
    </location>
</feature>
<reference evidence="4 5" key="1">
    <citation type="submission" date="2017-08" db="EMBL/GenBank/DDBJ databases">
        <title>Infants hospitalized years apart are colonized by the same room-sourced microbial strains.</title>
        <authorList>
            <person name="Brooks B."/>
            <person name="Olm M.R."/>
            <person name="Firek B.A."/>
            <person name="Baker R."/>
            <person name="Thomas B.C."/>
            <person name="Morowitz M.J."/>
            <person name="Banfield J.F."/>
        </authorList>
    </citation>
    <scope>NUCLEOTIDE SEQUENCE [LARGE SCALE GENOMIC DNA]</scope>
    <source>
        <strain evidence="4">S2_005_003_R2_42</strain>
    </source>
</reference>
<dbReference type="PROSITE" id="PS50943">
    <property type="entry name" value="HTH_CROC1"/>
    <property type="match status" value="1"/>
</dbReference>
<gene>
    <name evidence="4" type="ORF">DI564_00730</name>
</gene>